<dbReference type="AlphaFoldDB" id="A0A915JY45"/>
<organism evidence="1 2">
    <name type="scientific">Romanomermis culicivorax</name>
    <name type="common">Nematode worm</name>
    <dbReference type="NCBI Taxonomy" id="13658"/>
    <lineage>
        <taxon>Eukaryota</taxon>
        <taxon>Metazoa</taxon>
        <taxon>Ecdysozoa</taxon>
        <taxon>Nematoda</taxon>
        <taxon>Enoplea</taxon>
        <taxon>Dorylaimia</taxon>
        <taxon>Mermithida</taxon>
        <taxon>Mermithoidea</taxon>
        <taxon>Mermithidae</taxon>
        <taxon>Romanomermis</taxon>
    </lineage>
</organism>
<dbReference type="WBParaSite" id="nRc.2.0.1.t31376-RA">
    <property type="protein sequence ID" value="nRc.2.0.1.t31376-RA"/>
    <property type="gene ID" value="nRc.2.0.1.g31376"/>
</dbReference>
<name>A0A915JY45_ROMCU</name>
<reference evidence="2" key="1">
    <citation type="submission" date="2022-11" db="UniProtKB">
        <authorList>
            <consortium name="WormBaseParasite"/>
        </authorList>
    </citation>
    <scope>IDENTIFICATION</scope>
</reference>
<keyword evidence="1" id="KW-1185">Reference proteome</keyword>
<sequence>MANRTPAANLDQPRSELEEIRLLSNKVTDEMTERQINVILPVCILANECTVACKYFEFTPDDIPS</sequence>
<accession>A0A915JY45</accession>
<proteinExistence type="predicted"/>
<dbReference type="Proteomes" id="UP000887565">
    <property type="component" value="Unplaced"/>
</dbReference>
<evidence type="ECO:0000313" key="1">
    <source>
        <dbReference type="Proteomes" id="UP000887565"/>
    </source>
</evidence>
<evidence type="ECO:0000313" key="2">
    <source>
        <dbReference type="WBParaSite" id="nRc.2.0.1.t31376-RA"/>
    </source>
</evidence>
<protein>
    <submittedName>
        <fullName evidence="2">Uncharacterized protein</fullName>
    </submittedName>
</protein>